<dbReference type="GO" id="GO:0004521">
    <property type="term" value="F:RNA endonuclease activity"/>
    <property type="evidence" value="ECO:0007669"/>
    <property type="project" value="TreeGrafter"/>
</dbReference>
<evidence type="ECO:0000313" key="4">
    <source>
        <dbReference type="Proteomes" id="UP000295294"/>
    </source>
</evidence>
<name>A0A4P7LIM2_9BURK</name>
<organism evidence="3 4">
    <name type="scientific">Cupriavidus oxalaticus</name>
    <dbReference type="NCBI Taxonomy" id="96344"/>
    <lineage>
        <taxon>Bacteria</taxon>
        <taxon>Pseudomonadati</taxon>
        <taxon>Pseudomonadota</taxon>
        <taxon>Betaproteobacteria</taxon>
        <taxon>Burkholderiales</taxon>
        <taxon>Burkholderiaceae</taxon>
        <taxon>Cupriavidus</taxon>
    </lineage>
</organism>
<dbReference type="OrthoDB" id="2971563at2"/>
<dbReference type="Gene3D" id="3.60.15.10">
    <property type="entry name" value="Ribonuclease Z/Hydroxyacylglutathione hydrolase-like"/>
    <property type="match status" value="1"/>
</dbReference>
<evidence type="ECO:0000313" key="3">
    <source>
        <dbReference type="EMBL" id="QBY54449.1"/>
    </source>
</evidence>
<reference evidence="3 4" key="1">
    <citation type="submission" date="2019-03" db="EMBL/GenBank/DDBJ databases">
        <title>Efficiently degradation of phenoxyalkanoic acid herbicides by Cupriavidus oxalaticus strain X32.</title>
        <authorList>
            <person name="Sheng X."/>
        </authorList>
    </citation>
    <scope>NUCLEOTIDE SEQUENCE [LARGE SCALE GENOMIC DNA]</scope>
    <source>
        <strain evidence="3 4">X32</strain>
    </source>
</reference>
<comment type="cofactor">
    <cofactor evidence="1">
        <name>Zn(2+)</name>
        <dbReference type="ChEBI" id="CHEBI:29105"/>
    </cofactor>
</comment>
<dbReference type="SUPFAM" id="SSF56281">
    <property type="entry name" value="Metallo-hydrolase/oxidoreductase"/>
    <property type="match status" value="1"/>
</dbReference>
<dbReference type="Proteomes" id="UP000295294">
    <property type="component" value="Chromosome 2"/>
</dbReference>
<evidence type="ECO:0000256" key="2">
    <source>
        <dbReference type="ARBA" id="ARBA00022722"/>
    </source>
</evidence>
<dbReference type="RefSeq" id="WP_135706033.1">
    <property type="nucleotide sequence ID" value="NZ_CP038635.1"/>
</dbReference>
<accession>A0A4P7LIM2</accession>
<sequence length="328" mass="35900">MLAGQVSCDGFIREAGLRVQTHVHLDHMDSFETSKAFQTILTSRGTHALLCAQLNADLPYRSNFVGAEFGSVMNYGDFQVTLESSGHMLGAAQVRVETREGLRLGYSGDFSWPLDKVIQVDTLVVDPTYGSPSSVREYDQGAAEAALLHVIHRTRHFGPVRVLAHQGTLQRALQVVSGQLGFPMLGSRRLLKEIAVYRDFGCVIDDVLDVESPEGKEVAKTRTYLRWYGTGDSLPIPDGESTAIKLSAFMSRQDDPVLHYSDRSLRIAMSNHADFAGTLQYIEASGARTVVVDASRGGNAIALAEAVTSRLGIECVVPEVELSREWGR</sequence>
<dbReference type="InterPro" id="IPR036866">
    <property type="entry name" value="RibonucZ/Hydroxyglut_hydro"/>
</dbReference>
<protein>
    <recommendedName>
        <fullName evidence="5">MBL fold metallo-hydrolase</fullName>
    </recommendedName>
</protein>
<dbReference type="EMBL" id="CP038635">
    <property type="protein sequence ID" value="QBY54449.1"/>
    <property type="molecule type" value="Genomic_DNA"/>
</dbReference>
<dbReference type="PANTHER" id="PTHR11203:SF51">
    <property type="entry name" value="CLEAVAGE AND POLYADENYLATION SPECIFICITY FACTOR"/>
    <property type="match status" value="1"/>
</dbReference>
<evidence type="ECO:0000256" key="1">
    <source>
        <dbReference type="ARBA" id="ARBA00001947"/>
    </source>
</evidence>
<keyword evidence="2" id="KW-0378">Hydrolase</keyword>
<keyword evidence="2" id="KW-0540">Nuclease</keyword>
<gene>
    <name evidence="3" type="ORF">E0W60_26000</name>
</gene>
<evidence type="ECO:0008006" key="5">
    <source>
        <dbReference type="Google" id="ProtNLM"/>
    </source>
</evidence>
<dbReference type="PANTHER" id="PTHR11203">
    <property type="entry name" value="CLEAVAGE AND POLYADENYLATION SPECIFICITY FACTOR FAMILY MEMBER"/>
    <property type="match status" value="1"/>
</dbReference>
<dbReference type="KEGG" id="cox:E0W60_26000"/>
<proteinExistence type="predicted"/>
<dbReference type="InterPro" id="IPR050698">
    <property type="entry name" value="MBL"/>
</dbReference>
<dbReference type="AlphaFoldDB" id="A0A4P7LIM2"/>